<name>A0A1H8PX15_9GAMM</name>
<feature type="transmembrane region" description="Helical" evidence="1">
    <location>
        <begin position="52"/>
        <end position="74"/>
    </location>
</feature>
<dbReference type="RefSeq" id="WP_245753902.1">
    <property type="nucleotide sequence ID" value="NZ_FOEG01000001.1"/>
</dbReference>
<keyword evidence="1" id="KW-1133">Transmembrane helix</keyword>
<evidence type="ECO:0000313" key="3">
    <source>
        <dbReference type="Proteomes" id="UP000199657"/>
    </source>
</evidence>
<dbReference type="EMBL" id="FOEG01000001">
    <property type="protein sequence ID" value="SEO46073.1"/>
    <property type="molecule type" value="Genomic_DNA"/>
</dbReference>
<accession>A0A1H8PX15</accession>
<dbReference type="STRING" id="406100.SAMN04488052_101190"/>
<evidence type="ECO:0000313" key="2">
    <source>
        <dbReference type="EMBL" id="SEO46073.1"/>
    </source>
</evidence>
<dbReference type="Proteomes" id="UP000199657">
    <property type="component" value="Unassembled WGS sequence"/>
</dbReference>
<reference evidence="2 3" key="1">
    <citation type="submission" date="2016-10" db="EMBL/GenBank/DDBJ databases">
        <authorList>
            <person name="de Groot N.N."/>
        </authorList>
    </citation>
    <scope>NUCLEOTIDE SEQUENCE [LARGE SCALE GENOMIC DNA]</scope>
    <source>
        <strain evidence="2 3">CGMCC 1.6291</strain>
    </source>
</reference>
<evidence type="ECO:0008006" key="4">
    <source>
        <dbReference type="Google" id="ProtNLM"/>
    </source>
</evidence>
<sequence>MSKERWLQCLGSTLWPSFLAAAVASVVFFAAIDPETLRVQTFPGLELSRMAGYTIGFFMFWAVGLFASGLTYVLSGGDNRRHE</sequence>
<feature type="transmembrane region" description="Helical" evidence="1">
    <location>
        <begin position="12"/>
        <end position="32"/>
    </location>
</feature>
<evidence type="ECO:0000256" key="1">
    <source>
        <dbReference type="SAM" id="Phobius"/>
    </source>
</evidence>
<organism evidence="2 3">
    <name type="scientific">Aquisalimonas asiatica</name>
    <dbReference type="NCBI Taxonomy" id="406100"/>
    <lineage>
        <taxon>Bacteria</taxon>
        <taxon>Pseudomonadati</taxon>
        <taxon>Pseudomonadota</taxon>
        <taxon>Gammaproteobacteria</taxon>
        <taxon>Chromatiales</taxon>
        <taxon>Ectothiorhodospiraceae</taxon>
        <taxon>Aquisalimonas</taxon>
    </lineage>
</organism>
<dbReference type="AlphaFoldDB" id="A0A1H8PX15"/>
<keyword evidence="3" id="KW-1185">Reference proteome</keyword>
<gene>
    <name evidence="2" type="ORF">SAMN04488052_101190</name>
</gene>
<keyword evidence="1" id="KW-0812">Transmembrane</keyword>
<proteinExistence type="predicted"/>
<protein>
    <recommendedName>
        <fullName evidence="4">Inner membrane protein</fullName>
    </recommendedName>
</protein>
<keyword evidence="1" id="KW-0472">Membrane</keyword>